<keyword evidence="7" id="KW-0003">3Fe-4S</keyword>
<dbReference type="PROSITE" id="PS51379">
    <property type="entry name" value="4FE4S_FER_2"/>
    <property type="match status" value="1"/>
</dbReference>
<dbReference type="GeneID" id="95515947"/>
<dbReference type="GO" id="GO:0051538">
    <property type="term" value="F:3 iron, 4 sulfur cluster binding"/>
    <property type="evidence" value="ECO:0007669"/>
    <property type="project" value="UniProtKB-KW"/>
</dbReference>
<feature type="domain" description="4Fe-4S ferredoxin-type" evidence="9">
    <location>
        <begin position="1"/>
        <end position="29"/>
    </location>
</feature>
<keyword evidence="2 8" id="KW-0813">Transport</keyword>
<evidence type="ECO:0000313" key="10">
    <source>
        <dbReference type="EMBL" id="SEE10734.1"/>
    </source>
</evidence>
<protein>
    <recommendedName>
        <fullName evidence="8">Ferredoxin</fullName>
    </recommendedName>
</protein>
<dbReference type="InterPro" id="IPR001080">
    <property type="entry name" value="3Fe4S_ferredoxin"/>
</dbReference>
<evidence type="ECO:0000256" key="8">
    <source>
        <dbReference type="RuleBase" id="RU368020"/>
    </source>
</evidence>
<accession>A0A1H5G5P3</accession>
<proteinExistence type="predicted"/>
<dbReference type="AlphaFoldDB" id="A0A1H5G5P3"/>
<evidence type="ECO:0000256" key="1">
    <source>
        <dbReference type="ARBA" id="ARBA00001927"/>
    </source>
</evidence>
<reference evidence="10 11" key="1">
    <citation type="submission" date="2016-10" db="EMBL/GenBank/DDBJ databases">
        <authorList>
            <person name="de Groot N.N."/>
        </authorList>
    </citation>
    <scope>NUCLEOTIDE SEQUENCE [LARGE SCALE GENOMIC DNA]</scope>
    <source>
        <strain evidence="10 11">DSM 40306</strain>
    </source>
</reference>
<dbReference type="EMBL" id="FNTD01000004">
    <property type="protein sequence ID" value="SEE10734.1"/>
    <property type="molecule type" value="Genomic_DNA"/>
</dbReference>
<dbReference type="InterPro" id="IPR051269">
    <property type="entry name" value="Fe-S_cluster_ET"/>
</dbReference>
<evidence type="ECO:0000256" key="3">
    <source>
        <dbReference type="ARBA" id="ARBA00022723"/>
    </source>
</evidence>
<dbReference type="Proteomes" id="UP000182375">
    <property type="component" value="Unassembled WGS sequence"/>
</dbReference>
<organism evidence="10 11">
    <name type="scientific">Streptomyces misionensis</name>
    <dbReference type="NCBI Taxonomy" id="67331"/>
    <lineage>
        <taxon>Bacteria</taxon>
        <taxon>Bacillati</taxon>
        <taxon>Actinomycetota</taxon>
        <taxon>Actinomycetes</taxon>
        <taxon>Kitasatosporales</taxon>
        <taxon>Streptomycetaceae</taxon>
        <taxon>Streptomyces</taxon>
    </lineage>
</organism>
<keyword evidence="3 8" id="KW-0479">Metal-binding</keyword>
<evidence type="ECO:0000256" key="5">
    <source>
        <dbReference type="ARBA" id="ARBA00023004"/>
    </source>
</evidence>
<dbReference type="STRING" id="67331.SAMN04490357_6932"/>
<dbReference type="PRINTS" id="PR00352">
    <property type="entry name" value="3FE4SFRDOXIN"/>
</dbReference>
<comment type="cofactor">
    <cofactor evidence="1">
        <name>[3Fe-4S] cluster</name>
        <dbReference type="ChEBI" id="CHEBI:21137"/>
    </cofactor>
</comment>
<keyword evidence="4 8" id="KW-0249">Electron transport</keyword>
<evidence type="ECO:0000259" key="9">
    <source>
        <dbReference type="PROSITE" id="PS51379"/>
    </source>
</evidence>
<comment type="function">
    <text evidence="8">Ferredoxins are iron-sulfur proteins that transfer electrons in a wide variety of metabolic reactions.</text>
</comment>
<dbReference type="SUPFAM" id="SSF54862">
    <property type="entry name" value="4Fe-4S ferredoxins"/>
    <property type="match status" value="1"/>
</dbReference>
<gene>
    <name evidence="10" type="ORF">SAMN04490357_6932</name>
</gene>
<dbReference type="InterPro" id="IPR017896">
    <property type="entry name" value="4Fe4S_Fe-S-bd"/>
</dbReference>
<evidence type="ECO:0000256" key="7">
    <source>
        <dbReference type="ARBA" id="ARBA00023291"/>
    </source>
</evidence>
<evidence type="ECO:0000256" key="6">
    <source>
        <dbReference type="ARBA" id="ARBA00023014"/>
    </source>
</evidence>
<dbReference type="PANTHER" id="PTHR36923">
    <property type="entry name" value="FERREDOXIN"/>
    <property type="match status" value="1"/>
</dbReference>
<keyword evidence="5 8" id="KW-0408">Iron</keyword>
<evidence type="ECO:0000256" key="2">
    <source>
        <dbReference type="ARBA" id="ARBA00022448"/>
    </source>
</evidence>
<dbReference type="RefSeq" id="WP_074995138.1">
    <property type="nucleotide sequence ID" value="NZ_FNTD01000004.1"/>
</dbReference>
<sequence length="63" mass="6586">MRIEIDEDLCCGAGSCVLAAPTVFDQNDDDGTVILLDPVPGAELRTAVREAAARCPTAAIRVV</sequence>
<name>A0A1H5G5P3_9ACTN</name>
<dbReference type="GO" id="GO:0009055">
    <property type="term" value="F:electron transfer activity"/>
    <property type="evidence" value="ECO:0007669"/>
    <property type="project" value="UniProtKB-UniRule"/>
</dbReference>
<evidence type="ECO:0000313" key="11">
    <source>
        <dbReference type="Proteomes" id="UP000182375"/>
    </source>
</evidence>
<keyword evidence="6 8" id="KW-0411">Iron-sulfur</keyword>
<dbReference type="Gene3D" id="3.30.70.20">
    <property type="match status" value="1"/>
</dbReference>
<dbReference type="GO" id="GO:0005506">
    <property type="term" value="F:iron ion binding"/>
    <property type="evidence" value="ECO:0007669"/>
    <property type="project" value="UniProtKB-UniRule"/>
</dbReference>
<evidence type="ECO:0000256" key="4">
    <source>
        <dbReference type="ARBA" id="ARBA00022982"/>
    </source>
</evidence>
<dbReference type="PANTHER" id="PTHR36923:SF3">
    <property type="entry name" value="FERREDOXIN"/>
    <property type="match status" value="1"/>
</dbReference>
<dbReference type="Pfam" id="PF13370">
    <property type="entry name" value="Fer4_13"/>
    <property type="match status" value="1"/>
</dbReference>